<dbReference type="GO" id="GO:0019344">
    <property type="term" value="P:cysteine biosynthetic process"/>
    <property type="evidence" value="ECO:0007669"/>
    <property type="project" value="InterPro"/>
</dbReference>
<comment type="similarity">
    <text evidence="1 12">Belongs to the PAPS reductase family. CysH subfamily.</text>
</comment>
<sequence length="244" mass="28005">MSEQAITYAHYEESFWNEFTPGEDDPTKGAEQIINWAYKSYGDSLVYACSFGAESMVLIDLIARVKPDASLVFLDTGLHFQETYDLIDEVKNKYPSLQITMKQPELTVEEQAEKHGSALWKRNPDQCCYLRKVKPLEEVLSGAVAWISGLRREQSLSRAKTQFVNKDERFQSVKICPLIYWTWDDVWDYIKKHNLPYNALHDQNFPSIGCIPCTSPVTNSDDERAGRWSSFNKTECGLHTTTTP</sequence>
<dbReference type="FunFam" id="3.40.50.620:FF:000095">
    <property type="entry name" value="Phosphoadenosine phosphosulfate reductase"/>
    <property type="match status" value="1"/>
</dbReference>
<organism evidence="14 15">
    <name type="scientific">Gracilibacillus dipsosauri</name>
    <dbReference type="NCBI Taxonomy" id="178340"/>
    <lineage>
        <taxon>Bacteria</taxon>
        <taxon>Bacillati</taxon>
        <taxon>Bacillota</taxon>
        <taxon>Bacilli</taxon>
        <taxon>Bacillales</taxon>
        <taxon>Bacillaceae</taxon>
        <taxon>Gracilibacillus</taxon>
    </lineage>
</organism>
<dbReference type="Pfam" id="PF01507">
    <property type="entry name" value="PAPS_reduct"/>
    <property type="match status" value="1"/>
</dbReference>
<keyword evidence="5 12" id="KW-0411">Iron-sulfur</keyword>
<comment type="pathway">
    <text evidence="7 12">Sulfur metabolism; hydrogen sulfide biosynthesis; sulfite from sulfate.</text>
</comment>
<dbReference type="GO" id="GO:0019379">
    <property type="term" value="P:sulfate assimilation, phosphoadenylyl sulfate reduction by phosphoadenylyl-sulfate reductase (thioredoxin)"/>
    <property type="evidence" value="ECO:0007669"/>
    <property type="project" value="UniProtKB-UniRule"/>
</dbReference>
<proteinExistence type="inferred from homology"/>
<comment type="cofactor">
    <cofactor evidence="12">
        <name>[4Fe-4S] cluster</name>
        <dbReference type="ChEBI" id="CHEBI:49883"/>
    </cofactor>
    <text evidence="12">Binds 1 [4Fe-4S] cluster per subunit.</text>
</comment>
<keyword evidence="2 12" id="KW-0963">Cytoplasm</keyword>
<dbReference type="NCBIfam" id="TIGR00434">
    <property type="entry name" value="cysH"/>
    <property type="match status" value="1"/>
</dbReference>
<dbReference type="OrthoDB" id="9772604at2"/>
<feature type="binding site" evidence="12">
    <location>
        <position position="210"/>
    </location>
    <ligand>
        <name>[4Fe-4S] cluster</name>
        <dbReference type="ChEBI" id="CHEBI:49883"/>
    </ligand>
</feature>
<comment type="subcellular location">
    <subcellularLocation>
        <location evidence="12">Cytoplasm</location>
    </subcellularLocation>
</comment>
<feature type="active site" description="Nucleophile; cysteine thiosulfonate intermediate" evidence="12">
    <location>
        <position position="236"/>
    </location>
</feature>
<keyword evidence="3 12" id="KW-0560">Oxidoreductase</keyword>
<dbReference type="InterPro" id="IPR002500">
    <property type="entry name" value="PAPS_reduct_dom"/>
</dbReference>
<dbReference type="GO" id="GO:0004604">
    <property type="term" value="F:phosphoadenylyl-sulfate reductase (thioredoxin) activity"/>
    <property type="evidence" value="ECO:0007669"/>
    <property type="project" value="UniProtKB-UniRule"/>
</dbReference>
<name>A0A317L1J2_9BACI</name>
<evidence type="ECO:0000256" key="2">
    <source>
        <dbReference type="ARBA" id="ARBA00022490"/>
    </source>
</evidence>
<comment type="caution">
    <text evidence="14">The sequence shown here is derived from an EMBL/GenBank/DDBJ whole genome shotgun (WGS) entry which is preliminary data.</text>
</comment>
<evidence type="ECO:0000256" key="3">
    <source>
        <dbReference type="ARBA" id="ARBA00023002"/>
    </source>
</evidence>
<dbReference type="GO" id="GO:0046872">
    <property type="term" value="F:metal ion binding"/>
    <property type="evidence" value="ECO:0007669"/>
    <property type="project" value="UniProtKB-KW"/>
</dbReference>
<protein>
    <recommendedName>
        <fullName evidence="9 12">Adenosine 5'-phosphosulfate reductase</fullName>
        <shortName evidence="12">APS reductase</shortName>
        <ecNumber evidence="8 12">1.8.4.10</ecNumber>
    </recommendedName>
    <alternativeName>
        <fullName evidence="11 12">5'-adenylylsulfate reductase</fullName>
    </alternativeName>
    <alternativeName>
        <fullName evidence="10 12">Thioredoxin-dependent 5'-adenylylsulfate reductase</fullName>
    </alternativeName>
</protein>
<evidence type="ECO:0000256" key="12">
    <source>
        <dbReference type="HAMAP-Rule" id="MF_00063"/>
    </source>
</evidence>
<dbReference type="HAMAP" id="MF_00063">
    <property type="entry name" value="CysH"/>
    <property type="match status" value="1"/>
</dbReference>
<gene>
    <name evidence="12" type="primary">cysH</name>
    <name evidence="14" type="ORF">DLJ74_01965</name>
</gene>
<accession>A0A317L1J2</accession>
<comment type="catalytic activity">
    <reaction evidence="12">
        <text>[thioredoxin]-disulfide + sulfite + AMP + 2 H(+) = adenosine 5'-phosphosulfate + [thioredoxin]-dithiol</text>
        <dbReference type="Rhea" id="RHEA:21976"/>
        <dbReference type="Rhea" id="RHEA-COMP:10698"/>
        <dbReference type="Rhea" id="RHEA-COMP:10700"/>
        <dbReference type="ChEBI" id="CHEBI:15378"/>
        <dbReference type="ChEBI" id="CHEBI:17359"/>
        <dbReference type="ChEBI" id="CHEBI:29950"/>
        <dbReference type="ChEBI" id="CHEBI:50058"/>
        <dbReference type="ChEBI" id="CHEBI:58243"/>
        <dbReference type="ChEBI" id="CHEBI:456215"/>
        <dbReference type="EC" id="1.8.4.10"/>
    </reaction>
</comment>
<feature type="domain" description="Phosphoadenosine phosphosulphate reductase" evidence="13">
    <location>
        <begin position="45"/>
        <end position="216"/>
    </location>
</feature>
<evidence type="ECO:0000256" key="6">
    <source>
        <dbReference type="ARBA" id="ARBA00024298"/>
    </source>
</evidence>
<evidence type="ECO:0000256" key="5">
    <source>
        <dbReference type="ARBA" id="ARBA00023014"/>
    </source>
</evidence>
<evidence type="ECO:0000256" key="7">
    <source>
        <dbReference type="ARBA" id="ARBA00024327"/>
    </source>
</evidence>
<dbReference type="Gene3D" id="3.40.50.620">
    <property type="entry name" value="HUPs"/>
    <property type="match status" value="1"/>
</dbReference>
<keyword evidence="15" id="KW-1185">Reference proteome</keyword>
<dbReference type="SUPFAM" id="SSF52402">
    <property type="entry name" value="Adenine nucleotide alpha hydrolases-like"/>
    <property type="match status" value="1"/>
</dbReference>
<dbReference type="EC" id="1.8.4.10" evidence="8 12"/>
<dbReference type="PANTHER" id="PTHR46509:SF1">
    <property type="entry name" value="PHOSPHOADENOSINE PHOSPHOSULFATE REDUCTASE"/>
    <property type="match status" value="1"/>
</dbReference>
<evidence type="ECO:0000256" key="8">
    <source>
        <dbReference type="ARBA" id="ARBA00024386"/>
    </source>
</evidence>
<comment type="function">
    <text evidence="6 12">Catalyzes the formation of sulfite from adenosine 5'-phosphosulfate (APS) using thioredoxin as an electron donor.</text>
</comment>
<feature type="binding site" evidence="12">
    <location>
        <position position="128"/>
    </location>
    <ligand>
        <name>[4Fe-4S] cluster</name>
        <dbReference type="ChEBI" id="CHEBI:49883"/>
    </ligand>
</feature>
<dbReference type="InterPro" id="IPR014729">
    <property type="entry name" value="Rossmann-like_a/b/a_fold"/>
</dbReference>
<dbReference type="InterPro" id="IPR004511">
    <property type="entry name" value="PAPS/APS_Rdtase"/>
</dbReference>
<reference evidence="14 15" key="1">
    <citation type="submission" date="2018-05" db="EMBL/GenBank/DDBJ databases">
        <title>Genomic analysis of Gracilibacillus dipsosauri DD1 reveals novel features of a salt-tolerant amylase.</title>
        <authorList>
            <person name="Deutch C.E."/>
            <person name="Yang S."/>
        </authorList>
    </citation>
    <scope>NUCLEOTIDE SEQUENCE [LARGE SCALE GENOMIC DNA]</scope>
    <source>
        <strain evidence="14 15">DD1</strain>
    </source>
</reference>
<dbReference type="GO" id="GO:0051539">
    <property type="term" value="F:4 iron, 4 sulfur cluster binding"/>
    <property type="evidence" value="ECO:0007669"/>
    <property type="project" value="UniProtKB-UniRule"/>
</dbReference>
<keyword evidence="12" id="KW-0479">Metal-binding</keyword>
<evidence type="ECO:0000256" key="4">
    <source>
        <dbReference type="ARBA" id="ARBA00023004"/>
    </source>
</evidence>
<dbReference type="RefSeq" id="WP_109983134.1">
    <property type="nucleotide sequence ID" value="NZ_JAJUIE010000003.1"/>
</dbReference>
<dbReference type="GO" id="GO:0005737">
    <property type="term" value="C:cytoplasm"/>
    <property type="evidence" value="ECO:0007669"/>
    <property type="project" value="UniProtKB-SubCell"/>
</dbReference>
<dbReference type="GO" id="GO:0043866">
    <property type="term" value="F:adenylyl-sulfate reductase (thioredoxin) activity"/>
    <property type="evidence" value="ECO:0007669"/>
    <property type="project" value="UniProtKB-EC"/>
</dbReference>
<feature type="binding site" evidence="12">
    <location>
        <position position="127"/>
    </location>
    <ligand>
        <name>[4Fe-4S] cluster</name>
        <dbReference type="ChEBI" id="CHEBI:49883"/>
    </ligand>
</feature>
<dbReference type="NCBIfam" id="NF002537">
    <property type="entry name" value="PRK02090.1"/>
    <property type="match status" value="1"/>
</dbReference>
<dbReference type="NCBIfam" id="TIGR02055">
    <property type="entry name" value="APS_reductase"/>
    <property type="match status" value="1"/>
</dbReference>
<dbReference type="Proteomes" id="UP000245624">
    <property type="component" value="Unassembled WGS sequence"/>
</dbReference>
<dbReference type="AlphaFoldDB" id="A0A317L1J2"/>
<evidence type="ECO:0000256" key="11">
    <source>
        <dbReference type="ARBA" id="ARBA00032041"/>
    </source>
</evidence>
<evidence type="ECO:0000313" key="15">
    <source>
        <dbReference type="Proteomes" id="UP000245624"/>
    </source>
</evidence>
<dbReference type="PIRSF" id="PIRSF000857">
    <property type="entry name" value="PAPS_reductase"/>
    <property type="match status" value="1"/>
</dbReference>
<dbReference type="InterPro" id="IPR011798">
    <property type="entry name" value="APS_reductase"/>
</dbReference>
<evidence type="ECO:0000313" key="14">
    <source>
        <dbReference type="EMBL" id="PWU69717.1"/>
    </source>
</evidence>
<keyword evidence="4 12" id="KW-0408">Iron</keyword>
<evidence type="ECO:0000259" key="13">
    <source>
        <dbReference type="Pfam" id="PF01507"/>
    </source>
</evidence>
<dbReference type="EMBL" id="QGTD01000004">
    <property type="protein sequence ID" value="PWU69717.1"/>
    <property type="molecule type" value="Genomic_DNA"/>
</dbReference>
<evidence type="ECO:0000256" key="10">
    <source>
        <dbReference type="ARBA" id="ARBA00030894"/>
    </source>
</evidence>
<feature type="binding site" evidence="12">
    <location>
        <position position="213"/>
    </location>
    <ligand>
        <name>[4Fe-4S] cluster</name>
        <dbReference type="ChEBI" id="CHEBI:49883"/>
    </ligand>
</feature>
<dbReference type="CDD" id="cd23945">
    <property type="entry name" value="PAPS_reductase"/>
    <property type="match status" value="1"/>
</dbReference>
<dbReference type="PANTHER" id="PTHR46509">
    <property type="entry name" value="PHOSPHOADENOSINE PHOSPHOSULFATE REDUCTASE"/>
    <property type="match status" value="1"/>
</dbReference>
<evidence type="ECO:0000256" key="9">
    <source>
        <dbReference type="ARBA" id="ARBA00029514"/>
    </source>
</evidence>
<evidence type="ECO:0000256" key="1">
    <source>
        <dbReference type="ARBA" id="ARBA00009732"/>
    </source>
</evidence>
<dbReference type="GO" id="GO:0070814">
    <property type="term" value="P:hydrogen sulfide biosynthetic process"/>
    <property type="evidence" value="ECO:0007669"/>
    <property type="project" value="UniProtKB-UniRule"/>
</dbReference>